<proteinExistence type="predicted"/>
<dbReference type="SMART" id="SM00369">
    <property type="entry name" value="LRR_TYP"/>
    <property type="match status" value="5"/>
</dbReference>
<dbReference type="OrthoDB" id="430293at2759"/>
<dbReference type="RefSeq" id="XP_002180285.1">
    <property type="nucleotide sequence ID" value="XM_002180249.1"/>
</dbReference>
<dbReference type="Proteomes" id="UP000000759">
    <property type="component" value="Chromosome 8"/>
</dbReference>
<gene>
    <name evidence="5" type="ORF">PHATRDRAFT_35741</name>
</gene>
<keyword evidence="4" id="KW-0677">Repeat</keyword>
<dbReference type="PaxDb" id="2850-Phatr35741"/>
<keyword evidence="3" id="KW-0433">Leucine-rich repeat</keyword>
<dbReference type="GO" id="GO:0005737">
    <property type="term" value="C:cytoplasm"/>
    <property type="evidence" value="ECO:0007669"/>
    <property type="project" value="UniProtKB-SubCell"/>
</dbReference>
<reference evidence="6" key="2">
    <citation type="submission" date="2008-08" db="EMBL/GenBank/DDBJ databases">
        <authorList>
            <consortium name="Diatom Consortium"/>
            <person name="Grigoriev I."/>
            <person name="Grimwood J."/>
            <person name="Kuo A."/>
            <person name="Otillar R.P."/>
            <person name="Salamov A."/>
            <person name="Detter J.C."/>
            <person name="Lindquist E."/>
            <person name="Shapiro H."/>
            <person name="Lucas S."/>
            <person name="Glavina del Rio T."/>
            <person name="Pitluck S."/>
            <person name="Rokhsar D."/>
            <person name="Bowler C."/>
        </authorList>
    </citation>
    <scope>GENOME REANNOTATION</scope>
    <source>
        <strain evidence="6">CCAP 1055/1</strain>
    </source>
</reference>
<dbReference type="GeneID" id="7201130"/>
<keyword evidence="6" id="KW-1185">Reference proteome</keyword>
<keyword evidence="2" id="KW-0963">Cytoplasm</keyword>
<dbReference type="KEGG" id="pti:PHATRDRAFT_35741"/>
<organism evidence="5 6">
    <name type="scientific">Phaeodactylum tricornutum (strain CCAP 1055/1)</name>
    <dbReference type="NCBI Taxonomy" id="556484"/>
    <lineage>
        <taxon>Eukaryota</taxon>
        <taxon>Sar</taxon>
        <taxon>Stramenopiles</taxon>
        <taxon>Ochrophyta</taxon>
        <taxon>Bacillariophyta</taxon>
        <taxon>Bacillariophyceae</taxon>
        <taxon>Bacillariophycidae</taxon>
        <taxon>Naviculales</taxon>
        <taxon>Phaeodactylaceae</taxon>
        <taxon>Phaeodactylum</taxon>
    </lineage>
</organism>
<evidence type="ECO:0000256" key="2">
    <source>
        <dbReference type="ARBA" id="ARBA00022490"/>
    </source>
</evidence>
<dbReference type="InterPro" id="IPR001611">
    <property type="entry name" value="Leu-rich_rpt"/>
</dbReference>
<dbReference type="PANTHER" id="PTHR15454">
    <property type="entry name" value="NISCHARIN RELATED"/>
    <property type="match status" value="1"/>
</dbReference>
<dbReference type="Gene3D" id="3.80.10.10">
    <property type="entry name" value="Ribonuclease Inhibitor"/>
    <property type="match status" value="2"/>
</dbReference>
<dbReference type="eggNOG" id="KOG1259">
    <property type="taxonomic scope" value="Eukaryota"/>
</dbReference>
<evidence type="ECO:0000313" key="5">
    <source>
        <dbReference type="EMBL" id="EEC48476.1"/>
    </source>
</evidence>
<dbReference type="EMBL" id="CM000611">
    <property type="protein sequence ID" value="EEC48476.1"/>
    <property type="molecule type" value="Genomic_DNA"/>
</dbReference>
<dbReference type="SMART" id="SM00365">
    <property type="entry name" value="LRR_SD22"/>
    <property type="match status" value="4"/>
</dbReference>
<dbReference type="PROSITE" id="PS51450">
    <property type="entry name" value="LRR"/>
    <property type="match status" value="3"/>
</dbReference>
<evidence type="ECO:0000256" key="4">
    <source>
        <dbReference type="ARBA" id="ARBA00022737"/>
    </source>
</evidence>
<evidence type="ECO:0000313" key="6">
    <source>
        <dbReference type="Proteomes" id="UP000000759"/>
    </source>
</evidence>
<evidence type="ECO:0000256" key="1">
    <source>
        <dbReference type="ARBA" id="ARBA00004496"/>
    </source>
</evidence>
<comment type="subcellular location">
    <subcellularLocation>
        <location evidence="1">Cytoplasm</location>
    </subcellularLocation>
</comment>
<name>B7FZ48_PHATC</name>
<evidence type="ECO:0000256" key="3">
    <source>
        <dbReference type="ARBA" id="ARBA00022614"/>
    </source>
</evidence>
<accession>B7FZ48</accession>
<sequence>MEHSSTTTGAEAQNRKKIVALDLKSADSSNENNMSTHDALTTFTTDSTPEAYKVSTSDIRRWKKVGWKSKLTRRQKSTESLEDELKQHLRVAVEQLLDSLFIYLSNLPEPSSTSSSTTVGLTLPASAVGWLSQKLFSDTDFGAQNEGGLAEPNSSLLSGSLPGRLALIKFLLPRATHVRLTSERWPSRRNQKAMEAEDTIHVMCDHNPRGDTSGSFLEYYDALIHRPRVDMRVFCQCKVLLIAQVPPSSIVNLYCIRNTLQILRVERSCIFDLPSFLLPAEKNNTRSDFEDPLSSLVAPIIYPNLVHAKLSFCGLDELSGMRGRRRADQTRDQPPLGSLTALQSLNLSHNEIVSERTALSSARRMPFLQRLDLSHNRITSLRNAHYRLGNIQTLRLSYNRLRSVQGIDRLYSLESLWLDHNELEDLTSISGLSRLPELQTLHLRGNPLELLRLRTYRIGVFDLFCERRLANLDQNATFRQLQRALPSLDLERPSLMEMKALRERTFAPTYAVARPHRDSEGATGLVTENANISSTQENGNFGALSRATVASFAMPKLTTGIKRSAKRRHAPIRGMDVDWKQGRIRPYQSNACSPIVDFTSIDVLVSMSEISEAQFESVTLIETKHSHDQCEQAGENGVENNIKIEPSLFEEYLRAADRVGSIPVDPDGGRGTTFFKASMKTVVGTDKDGEVPGERLGDACGNIDIVKGDEAAAADEEISAKYPKNTEAHDSQSITTFLETIKEGQGMPTTNAFDSSSEVRAYVGLKGTPSNVNENTSPHLLSMSVFNDNIDMDSDFDDELGGDLLSKGPSTRNHGRSGVIGLTNPSLIAEQSIPTDHNRMNRLSLSPIKRKPPNQDLTIPQATTEAFSEASFDVDGEASTPPRSVIVNDLDEGNWDQHRSLRSETSSCVQMSNEEQLVINVTSFPDSLWHDDTNSIHSATVTPTRNKNSDPGKFVLAERNATYEGPVHCKNFLIYDNLDFYFQLFVFPPRSGKMCEAAAPTSWPGGAEEDWRGVLERFPRIQLWLVDRQLREAANRESMSAHTFEEYRRVWRERVVACGKPALRRLTPNRTARYGFHGELLWSAAGSSHLKPETVAESRNVLLCLSNEAFYLLSDHDKVSAKAVEQKKTFPIPIPERARFSDAKFPHSMARHPLSQLRSIAIGFGFQRLTLRFRDLTSVNEDDFTYILLISNKTQTVNLLKELQQYAGDKATSISGLIASDNAVTIENDDRYVLDAVGVAVAPDVIDTILHYQILQQRWKHGERGTVKRVCIVTDAKIYLLDEDYLGDGSESIDAGSRTLGEPTYRLVDSASLSLIDKVQAADADPNSITIVIQPLTRLQRFRNWRLLCHDSQGAERLVEDVRKAVEFAS</sequence>
<dbReference type="InParanoid" id="B7FZ48"/>
<reference evidence="5 6" key="1">
    <citation type="journal article" date="2008" name="Nature">
        <title>The Phaeodactylum genome reveals the evolutionary history of diatom genomes.</title>
        <authorList>
            <person name="Bowler C."/>
            <person name="Allen A.E."/>
            <person name="Badger J.H."/>
            <person name="Grimwood J."/>
            <person name="Jabbari K."/>
            <person name="Kuo A."/>
            <person name="Maheswari U."/>
            <person name="Martens C."/>
            <person name="Maumus F."/>
            <person name="Otillar R.P."/>
            <person name="Rayko E."/>
            <person name="Salamov A."/>
            <person name="Vandepoele K."/>
            <person name="Beszteri B."/>
            <person name="Gruber A."/>
            <person name="Heijde M."/>
            <person name="Katinka M."/>
            <person name="Mock T."/>
            <person name="Valentin K."/>
            <person name="Verret F."/>
            <person name="Berges J.A."/>
            <person name="Brownlee C."/>
            <person name="Cadoret J.P."/>
            <person name="Chiovitti A."/>
            <person name="Choi C.J."/>
            <person name="Coesel S."/>
            <person name="De Martino A."/>
            <person name="Detter J.C."/>
            <person name="Durkin C."/>
            <person name="Falciatore A."/>
            <person name="Fournet J."/>
            <person name="Haruta M."/>
            <person name="Huysman M.J."/>
            <person name="Jenkins B.D."/>
            <person name="Jiroutova K."/>
            <person name="Jorgensen R.E."/>
            <person name="Joubert Y."/>
            <person name="Kaplan A."/>
            <person name="Kroger N."/>
            <person name="Kroth P.G."/>
            <person name="La Roche J."/>
            <person name="Lindquist E."/>
            <person name="Lommer M."/>
            <person name="Martin-Jezequel V."/>
            <person name="Lopez P.J."/>
            <person name="Lucas S."/>
            <person name="Mangogna M."/>
            <person name="McGinnis K."/>
            <person name="Medlin L.K."/>
            <person name="Montsant A."/>
            <person name="Oudot-Le Secq M.P."/>
            <person name="Napoli C."/>
            <person name="Obornik M."/>
            <person name="Parker M.S."/>
            <person name="Petit J.L."/>
            <person name="Porcel B.M."/>
            <person name="Poulsen N."/>
            <person name="Robison M."/>
            <person name="Rychlewski L."/>
            <person name="Rynearson T.A."/>
            <person name="Schmutz J."/>
            <person name="Shapiro H."/>
            <person name="Siaut M."/>
            <person name="Stanley M."/>
            <person name="Sussman M.R."/>
            <person name="Taylor A.R."/>
            <person name="Vardi A."/>
            <person name="von Dassow P."/>
            <person name="Vyverman W."/>
            <person name="Willis A."/>
            <person name="Wyrwicz L.S."/>
            <person name="Rokhsar D.S."/>
            <person name="Weissenbach J."/>
            <person name="Armbrust E.V."/>
            <person name="Green B.R."/>
            <person name="Van de Peer Y."/>
            <person name="Grigoriev I.V."/>
        </authorList>
    </citation>
    <scope>NUCLEOTIDE SEQUENCE [LARGE SCALE GENOMIC DNA]</scope>
    <source>
        <strain evidence="5 6">CCAP 1055/1</strain>
    </source>
</reference>
<dbReference type="STRING" id="556484.B7FZ48"/>
<dbReference type="InterPro" id="IPR032675">
    <property type="entry name" value="LRR_dom_sf"/>
</dbReference>
<dbReference type="Pfam" id="PF13855">
    <property type="entry name" value="LRR_8"/>
    <property type="match status" value="1"/>
</dbReference>
<dbReference type="PANTHER" id="PTHR15454:SF69">
    <property type="entry name" value="SERINE_THREONINE-PROTEIN KINASE 11-INTERACTING PROTEIN"/>
    <property type="match status" value="1"/>
</dbReference>
<dbReference type="InterPro" id="IPR003591">
    <property type="entry name" value="Leu-rich_rpt_typical-subtyp"/>
</dbReference>
<protein>
    <submittedName>
        <fullName evidence="5">Uncharacterized protein</fullName>
    </submittedName>
</protein>
<dbReference type="SUPFAM" id="SSF52075">
    <property type="entry name" value="Outer arm dynein light chain 1"/>
    <property type="match status" value="1"/>
</dbReference>